<dbReference type="GO" id="GO:0004475">
    <property type="term" value="F:mannose-1-phosphate guanylyltransferase (GTP) activity"/>
    <property type="evidence" value="ECO:0007669"/>
    <property type="project" value="InterPro"/>
</dbReference>
<dbReference type="Gene3D" id="3.90.550.10">
    <property type="entry name" value="Spore Coat Polysaccharide Biosynthesis Protein SpsA, Chain A"/>
    <property type="match status" value="1"/>
</dbReference>
<comment type="caution">
    <text evidence="3">The sequence shown here is derived from an EMBL/GenBank/DDBJ whole genome shotgun (WGS) entry which is preliminary data.</text>
</comment>
<dbReference type="InterPro" id="IPR049577">
    <property type="entry name" value="GMPP_N"/>
</dbReference>
<evidence type="ECO:0000259" key="1">
    <source>
        <dbReference type="Pfam" id="PF00483"/>
    </source>
</evidence>
<feature type="domain" description="Nucleotidyl transferase" evidence="1">
    <location>
        <begin position="4"/>
        <end position="270"/>
    </location>
</feature>
<dbReference type="Pfam" id="PF01050">
    <property type="entry name" value="MannoseP_isomer"/>
    <property type="match status" value="1"/>
</dbReference>
<organism evidence="3 4">
    <name type="scientific">Marseilla massiliensis</name>
    <dbReference type="NCBI Taxonomy" id="1841864"/>
    <lineage>
        <taxon>Bacteria</taxon>
        <taxon>Pseudomonadati</taxon>
        <taxon>Bacteroidota</taxon>
        <taxon>Bacteroidia</taxon>
        <taxon>Bacteroidales</taxon>
        <taxon>Prevotellaceae</taxon>
        <taxon>Marseilla</taxon>
    </lineage>
</organism>
<evidence type="ECO:0000313" key="4">
    <source>
        <dbReference type="Proteomes" id="UP000764045"/>
    </source>
</evidence>
<dbReference type="EMBL" id="JACJJL010000021">
    <property type="protein sequence ID" value="MBM6662402.1"/>
    <property type="molecule type" value="Genomic_DNA"/>
</dbReference>
<protein>
    <submittedName>
        <fullName evidence="3">Cupin domain-containing protein</fullName>
    </submittedName>
</protein>
<dbReference type="InterPro" id="IPR014710">
    <property type="entry name" value="RmlC-like_jellyroll"/>
</dbReference>
<dbReference type="RefSeq" id="WP_205110789.1">
    <property type="nucleotide sequence ID" value="NZ_JACJJL010000021.1"/>
</dbReference>
<dbReference type="GO" id="GO:0009298">
    <property type="term" value="P:GDP-mannose biosynthetic process"/>
    <property type="evidence" value="ECO:0007669"/>
    <property type="project" value="TreeGrafter"/>
</dbReference>
<reference evidence="3 4" key="1">
    <citation type="journal article" date="2021" name="Sci. Rep.">
        <title>The distribution of antibiotic resistance genes in chicken gut microbiota commensals.</title>
        <authorList>
            <person name="Juricova H."/>
            <person name="Matiasovicova J."/>
            <person name="Kubasova T."/>
            <person name="Cejkova D."/>
            <person name="Rychlik I."/>
        </authorList>
    </citation>
    <scope>NUCLEOTIDE SEQUENCE [LARGE SCALE GENOMIC DNA]</scope>
    <source>
        <strain evidence="3 4">An819</strain>
    </source>
</reference>
<dbReference type="GO" id="GO:0005976">
    <property type="term" value="P:polysaccharide metabolic process"/>
    <property type="evidence" value="ECO:0007669"/>
    <property type="project" value="InterPro"/>
</dbReference>
<dbReference type="PANTHER" id="PTHR46390">
    <property type="entry name" value="MANNOSE-1-PHOSPHATE GUANYLYLTRANSFERASE"/>
    <property type="match status" value="1"/>
</dbReference>
<dbReference type="CDD" id="cd02509">
    <property type="entry name" value="GDP-M1P_Guanylyltransferase"/>
    <property type="match status" value="1"/>
</dbReference>
<gene>
    <name evidence="3" type="ORF">H6B30_11680</name>
</gene>
<dbReference type="Gene3D" id="2.60.120.10">
    <property type="entry name" value="Jelly Rolls"/>
    <property type="match status" value="1"/>
</dbReference>
<dbReference type="InterPro" id="IPR005835">
    <property type="entry name" value="NTP_transferase_dom"/>
</dbReference>
<dbReference type="InterPro" id="IPR001538">
    <property type="entry name" value="Man6P_isomerase-2_C"/>
</dbReference>
<dbReference type="Proteomes" id="UP000764045">
    <property type="component" value="Unassembled WGS sequence"/>
</dbReference>
<dbReference type="AlphaFoldDB" id="A0A938WNX2"/>
<accession>A0A938WNX2</accession>
<dbReference type="Pfam" id="PF00483">
    <property type="entry name" value="NTP_transferase"/>
    <property type="match status" value="1"/>
</dbReference>
<dbReference type="CDD" id="cd02213">
    <property type="entry name" value="cupin_PMI_typeII_C"/>
    <property type="match status" value="1"/>
</dbReference>
<evidence type="ECO:0000259" key="2">
    <source>
        <dbReference type="Pfam" id="PF01050"/>
    </source>
</evidence>
<feature type="domain" description="Mannose-6-phosphate isomerase type II C-terminal" evidence="2">
    <location>
        <begin position="342"/>
        <end position="447"/>
    </location>
</feature>
<keyword evidence="4" id="KW-1185">Reference proteome</keyword>
<dbReference type="InterPro" id="IPR011051">
    <property type="entry name" value="RmlC_Cupin_sf"/>
</dbReference>
<proteinExistence type="predicted"/>
<evidence type="ECO:0000313" key="3">
    <source>
        <dbReference type="EMBL" id="MBM6662402.1"/>
    </source>
</evidence>
<dbReference type="InterPro" id="IPR051161">
    <property type="entry name" value="Mannose-6P_isomerase_type2"/>
</dbReference>
<dbReference type="InterPro" id="IPR029044">
    <property type="entry name" value="Nucleotide-diphossugar_trans"/>
</dbReference>
<dbReference type="SUPFAM" id="SSF51182">
    <property type="entry name" value="RmlC-like cupins"/>
    <property type="match status" value="1"/>
</dbReference>
<sequence length="455" mass="49782">MQLVLLSGGSGKRLWPLSNDSYSKQFLRLLPAPDGGEESMVQRVVRQIKSSALGADITIATGESQRDAISCQLGDTVGVVTEPERRDTFPAIALACLYLSKQKGCAADEPVVVMPSDPYIDDSYFDAIGRMVEAVKGYVANLVLMGIRPDYPSTKFGYIVPEAASGSNVADAMRVKRFTEKPTAEKAVELISLGALWNGGVFAFRLGYLLEIISKYVDCGHSFDDLRSCYSCFPKISFDYEVAEKADSVAVVPFAGVWKDLGTWNALSEVLGSSTIGKSTLDSASVNTHVVNRLGIPCLCIGVKNLVVAASPDGILVADKDCCESIKPYVERLCARPMFEERRWGTYKVLEHHNGGESNSDTLVKHIFLNAGKNISYQAHNHRSEVWTFIEGEGELMLDGEVTTVRRGDVVNIAVGQKHAVRAVTDLRFVEVQLGSPLIEEDIVRYEMSWPVNHG</sequence>
<dbReference type="SUPFAM" id="SSF53448">
    <property type="entry name" value="Nucleotide-diphospho-sugar transferases"/>
    <property type="match status" value="1"/>
</dbReference>
<dbReference type="PANTHER" id="PTHR46390:SF1">
    <property type="entry name" value="MANNOSE-1-PHOSPHATE GUANYLYLTRANSFERASE"/>
    <property type="match status" value="1"/>
</dbReference>
<name>A0A938WNX2_9BACT</name>